<comment type="caution">
    <text evidence="1">The sequence shown here is derived from an EMBL/GenBank/DDBJ whole genome shotgun (WGS) entry which is preliminary data.</text>
</comment>
<proteinExistence type="predicted"/>
<dbReference type="Proteomes" id="UP001629249">
    <property type="component" value="Unassembled WGS sequence"/>
</dbReference>
<organism evidence="1 2">
    <name type="scientific">Paraburkholderia agricolaris</name>
    <dbReference type="NCBI Taxonomy" id="2152888"/>
    <lineage>
        <taxon>Bacteria</taxon>
        <taxon>Pseudomonadati</taxon>
        <taxon>Pseudomonadota</taxon>
        <taxon>Betaproteobacteria</taxon>
        <taxon>Burkholderiales</taxon>
        <taxon>Burkholderiaceae</taxon>
        <taxon>Paraburkholderia</taxon>
    </lineage>
</organism>
<protein>
    <submittedName>
        <fullName evidence="1">Uncharacterized protein</fullName>
    </submittedName>
</protein>
<sequence>MLTFRSGALFVILSVHRFIPGTLIVSAGVTQLEQQGRLFAATHLANHLKGEWGVVDRHERSRNETALRDGGCLVSRYHVAGDRYLCIITKADRSATWLHLDSESLIT</sequence>
<evidence type="ECO:0000313" key="1">
    <source>
        <dbReference type="EMBL" id="MFL9883221.1"/>
    </source>
</evidence>
<reference evidence="1 2" key="1">
    <citation type="journal article" date="2024" name="Chem. Sci.">
        <title>Discovery of megapolipeptins by genome mining of a Burkholderiales bacteria collection.</title>
        <authorList>
            <person name="Paulo B.S."/>
            <person name="Recchia M.J.J."/>
            <person name="Lee S."/>
            <person name="Fergusson C.H."/>
            <person name="Romanowski S.B."/>
            <person name="Hernandez A."/>
            <person name="Krull N."/>
            <person name="Liu D.Y."/>
            <person name="Cavanagh H."/>
            <person name="Bos A."/>
            <person name="Gray C.A."/>
            <person name="Murphy B.T."/>
            <person name="Linington R.G."/>
            <person name="Eustaquio A.S."/>
        </authorList>
    </citation>
    <scope>NUCLEOTIDE SEQUENCE [LARGE SCALE GENOMIC DNA]</scope>
    <source>
        <strain evidence="1 2">RL16-012-BIC-B</strain>
    </source>
</reference>
<keyword evidence="2" id="KW-1185">Reference proteome</keyword>
<gene>
    <name evidence="1" type="ORF">PQR66_09305</name>
</gene>
<name>A0ABW8ZL86_9BURK</name>
<evidence type="ECO:0000313" key="2">
    <source>
        <dbReference type="Proteomes" id="UP001629249"/>
    </source>
</evidence>
<dbReference type="EMBL" id="JAQQFN010000005">
    <property type="protein sequence ID" value="MFL9883221.1"/>
    <property type="molecule type" value="Genomic_DNA"/>
</dbReference>
<dbReference type="RefSeq" id="WP_408326238.1">
    <property type="nucleotide sequence ID" value="NZ_JAQQFH010000002.1"/>
</dbReference>
<accession>A0ABW8ZL86</accession>